<name>A0A7X2Z784_9BACL</name>
<feature type="transmembrane region" description="Helical" evidence="1">
    <location>
        <begin position="160"/>
        <end position="179"/>
    </location>
</feature>
<sequence length="320" mass="36291">MDTGSHLLFGTTLTGLAMLHPEVSADPVLFQAMLTATMVGSQAPDFDTLARVRGYSTYIRVHRGVTHSLPALFVWPLVLALPIAWTFGVWAHVGLLLAWIFAAVGFHVLLDWFNAYGVQCFRPFTRKWQHLDVLSIFDPFLFALHAGGVLWWIASGTNPGLLFVAVYAVTAGYIAVRAAHHLRVVARVRHQLPYEGIYQVAPGFHWFRWQFVVETEDCFYTGHVRGKHVEVKDIYVKEAFDSIVEASKSTDGVRAFLQFAQRIHVSCSAGQDGYVVKWRDVRFWYNHQLPFGVDVMLDRDMKVTGYSFGWKKKAWAPPFV</sequence>
<organism evidence="2 3">
    <name type="scientific">Paenibacillus validus</name>
    <dbReference type="NCBI Taxonomy" id="44253"/>
    <lineage>
        <taxon>Bacteria</taxon>
        <taxon>Bacillati</taxon>
        <taxon>Bacillota</taxon>
        <taxon>Bacilli</taxon>
        <taxon>Bacillales</taxon>
        <taxon>Paenibacillaceae</taxon>
        <taxon>Paenibacillus</taxon>
    </lineage>
</organism>
<dbReference type="EMBL" id="WNZX01000002">
    <property type="protein sequence ID" value="MUG69589.1"/>
    <property type="molecule type" value="Genomic_DNA"/>
</dbReference>
<reference evidence="2 3" key="1">
    <citation type="submission" date="2019-11" db="EMBL/GenBank/DDBJ databases">
        <title>Draft genome sequences of five Paenibacillus species of dairy origin.</title>
        <authorList>
            <person name="Olajide A.M."/>
            <person name="Chen S."/>
            <person name="Lapointe G."/>
        </authorList>
    </citation>
    <scope>NUCLEOTIDE SEQUENCE [LARGE SCALE GENOMIC DNA]</scope>
    <source>
        <strain evidence="2 3">2CS3</strain>
    </source>
</reference>
<evidence type="ECO:0000256" key="1">
    <source>
        <dbReference type="SAM" id="Phobius"/>
    </source>
</evidence>
<dbReference type="GO" id="GO:0016787">
    <property type="term" value="F:hydrolase activity"/>
    <property type="evidence" value="ECO:0007669"/>
    <property type="project" value="UniProtKB-KW"/>
</dbReference>
<keyword evidence="3" id="KW-1185">Reference proteome</keyword>
<dbReference type="RefSeq" id="WP_127609502.1">
    <property type="nucleotide sequence ID" value="NZ_JARTHJ010000244.1"/>
</dbReference>
<accession>A0A7X2Z784</accession>
<proteinExistence type="predicted"/>
<keyword evidence="1" id="KW-0812">Transmembrane</keyword>
<feature type="transmembrane region" description="Helical" evidence="1">
    <location>
        <begin position="131"/>
        <end position="154"/>
    </location>
</feature>
<dbReference type="PANTHER" id="PTHR40031:SF1">
    <property type="entry name" value="MEMBRANE-BOUND METAL-DEPENDENT HYDROLASE"/>
    <property type="match status" value="1"/>
</dbReference>
<comment type="caution">
    <text evidence="2">The sequence shown here is derived from an EMBL/GenBank/DDBJ whole genome shotgun (WGS) entry which is preliminary data.</text>
</comment>
<keyword evidence="1" id="KW-1133">Transmembrane helix</keyword>
<protein>
    <submittedName>
        <fullName evidence="2">Metal-dependent hydrolase</fullName>
    </submittedName>
</protein>
<dbReference type="AlphaFoldDB" id="A0A7X2Z784"/>
<dbReference type="InterPro" id="IPR007404">
    <property type="entry name" value="YdjM-like"/>
</dbReference>
<dbReference type="Pfam" id="PF04307">
    <property type="entry name" value="YdjM"/>
    <property type="match status" value="1"/>
</dbReference>
<feature type="transmembrane region" description="Helical" evidence="1">
    <location>
        <begin position="83"/>
        <end position="110"/>
    </location>
</feature>
<dbReference type="Proteomes" id="UP000450917">
    <property type="component" value="Unassembled WGS sequence"/>
</dbReference>
<dbReference type="InterPro" id="IPR053170">
    <property type="entry name" value="Transcription_regulator"/>
</dbReference>
<gene>
    <name evidence="2" type="ORF">GNP93_02745</name>
</gene>
<evidence type="ECO:0000313" key="2">
    <source>
        <dbReference type="EMBL" id="MUG69589.1"/>
    </source>
</evidence>
<evidence type="ECO:0000313" key="3">
    <source>
        <dbReference type="Proteomes" id="UP000450917"/>
    </source>
</evidence>
<dbReference type="PANTHER" id="PTHR40031">
    <property type="entry name" value="HYPOTHETICAL MEMBRANE SPANNING PROTEIN"/>
    <property type="match status" value="1"/>
</dbReference>
<keyword evidence="2" id="KW-0378">Hydrolase</keyword>
<keyword evidence="1" id="KW-0472">Membrane</keyword>